<accession>A6JXR6</accession>
<protein>
    <submittedName>
        <fullName evidence="1">RCG63299</fullName>
    </submittedName>
</protein>
<dbReference type="AlphaFoldDB" id="A6JXR6"/>
<gene>
    <name evidence="1" type="ORF">rCG_63299</name>
</gene>
<sequence length="46" mass="5476">MPCPTSRRVLTFFWMNMESELLLADSLLAEYFLFLFRVLSYSPGWP</sequence>
<dbReference type="EMBL" id="CH474005">
    <property type="protein sequence ID" value="EDL96343.1"/>
    <property type="molecule type" value="Genomic_DNA"/>
</dbReference>
<proteinExistence type="predicted"/>
<name>A6JXR6_RAT</name>
<reference evidence="1 2" key="1">
    <citation type="submission" date="2005-09" db="EMBL/GenBank/DDBJ databases">
        <authorList>
            <person name="Mural R.J."/>
            <person name="Li P.W."/>
            <person name="Adams M.D."/>
            <person name="Amanatides P.G."/>
            <person name="Baden-Tillson H."/>
            <person name="Barnstead M."/>
            <person name="Chin S.H."/>
            <person name="Dew I."/>
            <person name="Evans C.A."/>
            <person name="Ferriera S."/>
            <person name="Flanigan M."/>
            <person name="Fosler C."/>
            <person name="Glodek A."/>
            <person name="Gu Z."/>
            <person name="Holt R.A."/>
            <person name="Jennings D."/>
            <person name="Kraft C.L."/>
            <person name="Lu F."/>
            <person name="Nguyen T."/>
            <person name="Nusskern D.R."/>
            <person name="Pfannkoch C.M."/>
            <person name="Sitter C."/>
            <person name="Sutton G.G."/>
            <person name="Venter J.C."/>
            <person name="Wang Z."/>
            <person name="Woodage T."/>
            <person name="Zheng X.H."/>
            <person name="Zhong F."/>
        </authorList>
    </citation>
    <scope>NUCLEOTIDE SEQUENCE [LARGE SCALE GENOMIC DNA]</scope>
    <source>
        <strain>BN</strain>
        <strain evidence="2">Sprague-Dawley</strain>
    </source>
</reference>
<dbReference type="Proteomes" id="UP000234681">
    <property type="component" value="Chromosome 3"/>
</dbReference>
<evidence type="ECO:0000313" key="2">
    <source>
        <dbReference type="Proteomes" id="UP000234681"/>
    </source>
</evidence>
<evidence type="ECO:0000313" key="1">
    <source>
        <dbReference type="EMBL" id="EDL96343.1"/>
    </source>
</evidence>
<organism evidence="1 2">
    <name type="scientific">Rattus norvegicus</name>
    <name type="common">Rat</name>
    <dbReference type="NCBI Taxonomy" id="10116"/>
    <lineage>
        <taxon>Eukaryota</taxon>
        <taxon>Metazoa</taxon>
        <taxon>Chordata</taxon>
        <taxon>Craniata</taxon>
        <taxon>Vertebrata</taxon>
        <taxon>Euteleostomi</taxon>
        <taxon>Mammalia</taxon>
        <taxon>Eutheria</taxon>
        <taxon>Euarchontoglires</taxon>
        <taxon>Glires</taxon>
        <taxon>Rodentia</taxon>
        <taxon>Myomorpha</taxon>
        <taxon>Muroidea</taxon>
        <taxon>Muridae</taxon>
        <taxon>Murinae</taxon>
        <taxon>Rattus</taxon>
    </lineage>
</organism>